<dbReference type="SUPFAM" id="SSF56672">
    <property type="entry name" value="DNA/RNA polymerases"/>
    <property type="match status" value="1"/>
</dbReference>
<dbReference type="eggNOG" id="ENOG502RIC0">
    <property type="taxonomic scope" value="Eukaryota"/>
</dbReference>
<feature type="region of interest" description="Disordered" evidence="3">
    <location>
        <begin position="160"/>
        <end position="189"/>
    </location>
</feature>
<dbReference type="SUPFAM" id="SSF57756">
    <property type="entry name" value="Retrovirus zinc finger-like domains"/>
    <property type="match status" value="1"/>
</dbReference>
<evidence type="ECO:0000259" key="4">
    <source>
        <dbReference type="PROSITE" id="PS50158"/>
    </source>
</evidence>
<dbReference type="PANTHER" id="PTHR46249:SF29">
    <property type="entry name" value="VIRAL MOVEMENT PROTEIN"/>
    <property type="match status" value="1"/>
</dbReference>
<dbReference type="GO" id="GO:0003676">
    <property type="term" value="F:nucleic acid binding"/>
    <property type="evidence" value="ECO:0007669"/>
    <property type="project" value="InterPro"/>
</dbReference>
<keyword evidence="2" id="KW-0175">Coiled coil</keyword>
<dbReference type="CDD" id="cd01647">
    <property type="entry name" value="RT_LTR"/>
    <property type="match status" value="1"/>
</dbReference>
<organism evidence="5 6">
    <name type="scientific">Erythranthe guttata</name>
    <name type="common">Yellow monkey flower</name>
    <name type="synonym">Mimulus guttatus</name>
    <dbReference type="NCBI Taxonomy" id="4155"/>
    <lineage>
        <taxon>Eukaryota</taxon>
        <taxon>Viridiplantae</taxon>
        <taxon>Streptophyta</taxon>
        <taxon>Embryophyta</taxon>
        <taxon>Tracheophyta</taxon>
        <taxon>Spermatophyta</taxon>
        <taxon>Magnoliopsida</taxon>
        <taxon>eudicotyledons</taxon>
        <taxon>Gunneridae</taxon>
        <taxon>Pentapetalae</taxon>
        <taxon>asterids</taxon>
        <taxon>lamiids</taxon>
        <taxon>Lamiales</taxon>
        <taxon>Phrymaceae</taxon>
        <taxon>Erythranthe</taxon>
    </lineage>
</organism>
<keyword evidence="1" id="KW-0862">Zinc</keyword>
<dbReference type="Gene3D" id="3.10.10.10">
    <property type="entry name" value="HIV Type 1 Reverse Transcriptase, subunit A, domain 1"/>
    <property type="match status" value="1"/>
</dbReference>
<feature type="region of interest" description="Disordered" evidence="3">
    <location>
        <begin position="1353"/>
        <end position="1375"/>
    </location>
</feature>
<evidence type="ECO:0000313" key="6">
    <source>
        <dbReference type="Proteomes" id="UP000030748"/>
    </source>
</evidence>
<feature type="domain" description="CCHC-type" evidence="4">
    <location>
        <begin position="771"/>
        <end position="785"/>
    </location>
</feature>
<dbReference type="EMBL" id="KI632336">
    <property type="protein sequence ID" value="EYU18275.1"/>
    <property type="molecule type" value="Genomic_DNA"/>
</dbReference>
<dbReference type="InterPro" id="IPR043128">
    <property type="entry name" value="Rev_trsase/Diguanyl_cyclase"/>
</dbReference>
<feature type="coiled-coil region" evidence="2">
    <location>
        <begin position="935"/>
        <end position="962"/>
    </location>
</feature>
<feature type="region of interest" description="Disordered" evidence="3">
    <location>
        <begin position="741"/>
        <end position="765"/>
    </location>
</feature>
<dbReference type="GO" id="GO:0008270">
    <property type="term" value="F:zinc ion binding"/>
    <property type="evidence" value="ECO:0007669"/>
    <property type="project" value="UniProtKB-KW"/>
</dbReference>
<dbReference type="PROSITE" id="PS50158">
    <property type="entry name" value="ZF_CCHC"/>
    <property type="match status" value="1"/>
</dbReference>
<dbReference type="Pfam" id="PF24925">
    <property type="entry name" value="DUF7746"/>
    <property type="match status" value="1"/>
</dbReference>
<evidence type="ECO:0000256" key="2">
    <source>
        <dbReference type="SAM" id="Coils"/>
    </source>
</evidence>
<dbReference type="InterPro" id="IPR000477">
    <property type="entry name" value="RT_dom"/>
</dbReference>
<dbReference type="Proteomes" id="UP000030748">
    <property type="component" value="Unassembled WGS sequence"/>
</dbReference>
<feature type="compositionally biased region" description="Basic residues" evidence="3">
    <location>
        <begin position="745"/>
        <end position="756"/>
    </location>
</feature>
<evidence type="ECO:0000256" key="1">
    <source>
        <dbReference type="PROSITE-ProRule" id="PRU00047"/>
    </source>
</evidence>
<protein>
    <recommendedName>
        <fullName evidence="4">CCHC-type domain-containing protein</fullName>
    </recommendedName>
</protein>
<feature type="compositionally biased region" description="Polar residues" evidence="3">
    <location>
        <begin position="168"/>
        <end position="185"/>
    </location>
</feature>
<dbReference type="PANTHER" id="PTHR46249">
    <property type="entry name" value="CCHC-TYPE DOMAIN-CONTAINING PROTEIN-RELATED"/>
    <property type="match status" value="1"/>
</dbReference>
<dbReference type="Pfam" id="PF01107">
    <property type="entry name" value="MP"/>
    <property type="match status" value="1"/>
</dbReference>
<dbReference type="Pfam" id="PF22909">
    <property type="entry name" value="Caulimovir_coat_dom"/>
    <property type="match status" value="1"/>
</dbReference>
<reference evidence="5 6" key="1">
    <citation type="journal article" date="2013" name="Proc. Natl. Acad. Sci. U.S.A.">
        <title>Fine-scale variation in meiotic recombination in Mimulus inferred from population shotgun sequencing.</title>
        <authorList>
            <person name="Hellsten U."/>
            <person name="Wright K.M."/>
            <person name="Jenkins J."/>
            <person name="Shu S."/>
            <person name="Yuan Y."/>
            <person name="Wessler S.R."/>
            <person name="Schmutz J."/>
            <person name="Willis J.H."/>
            <person name="Rokhsar D.S."/>
        </authorList>
    </citation>
    <scope>NUCLEOTIDE SEQUENCE [LARGE SCALE GENOMIC DNA]</scope>
    <source>
        <strain evidence="6">cv. DUN x IM62</strain>
    </source>
</reference>
<dbReference type="Pfam" id="PF00078">
    <property type="entry name" value="RVT_1"/>
    <property type="match status" value="1"/>
</dbReference>
<keyword evidence="6" id="KW-1185">Reference proteome</keyword>
<gene>
    <name evidence="5" type="ORF">MIMGU_mgv1a018902mg</name>
</gene>
<evidence type="ECO:0000256" key="3">
    <source>
        <dbReference type="SAM" id="MobiDB-lite"/>
    </source>
</evidence>
<dbReference type="InterPro" id="IPR056648">
    <property type="entry name" value="DUF7746"/>
</dbReference>
<dbReference type="InterPro" id="IPR036875">
    <property type="entry name" value="Znf_CCHC_sf"/>
</dbReference>
<dbReference type="InterPro" id="IPR043502">
    <property type="entry name" value="DNA/RNA_pol_sf"/>
</dbReference>
<dbReference type="InterPro" id="IPR028919">
    <property type="entry name" value="Viral_movement"/>
</dbReference>
<sequence>MIQVGLKPATRLRLNTSAVICVRDKRHNKFHDSLLGIVESSLCDGPIYFSCFPNFTLSLTDPTLMHALCLDIKSEGFNMMQGAENIILIYRIQYKVMNTENRELEEIIEYPDGDVEIKFSNQRIAHLNLGRKSTSSVPISQFERDNLLGTKFTTDGVNQPEYKVELPPSTSGTSRNIPKRQSPTPSDMGYDDRSVYGINTLTVEEKIELEFPIQGLAKELFYSPENEIKRKWFYSKKNFEGQKKWFMLYKTFIKKTEEIIDFFEFLKIFYQSEKRHFPQFDDPRCISTIESTFQNYITKRGTLVKSIHPPAANLTVQIDKDEVIATPYRKGSTIEAVVEQNNFTNLSLQSIGNQLNRIEQKVAYTESTSKPLQIERKVLFKPMSTEKTEFKLQTQESSEMVDEIVKRLKNLGIKEKEIAHLEKESQKGTDSEDEQGTDDQVNQLQRMFETEQQTPYQVNKISSYKKKQTPVDLQLEQHDDYMTVQFDGRSINEWNIDGMSEYQIQTVIHYMTMFATPCKSNGNSDQNIAKIIIQGFTGQLKGWWDFYLPEEAKAHILQAVKTEMVNNQPINTNDSVNTLLYTIAKHFIGTTSLLLDKTQEQLMNLRCHNLSQFKWYKDVFFSKKFTRADSQQDFWKEKFLSGLPHFFAEKIRNRIKQKHNGVIPYSLYTYGDLASEITSEGINLCNEIKLHRQIQKDKILGKKIIGDFCEQMGLPPIRSETSEKKKKTKINKFSKNKYFPLKDKREKKRSKDHKHGTNSAQPSKQKTTPVCWRCHKVGHYANKCKMKKKINSQSIDEGLKKTLEKLFLSDSEDDKTNLQVSLIENENEEYESDSNQSEIESEKSDCEGNCDYYKTLCQANGLFVLTKEDNFILDIIDKITDPTEKREILQKYLENYSKKGNIDKEFRFKEPEAYNIKEILNRVKNSEEKPEDTCISELIYEVKELKTELRSLKSRIAVLELKRIQNISDQSEEEEDLEPSPTTSQEKDGLNSLTYINMIDRVITHKWHIKVTIIVWKEYFFSAIAMVDSGADLNCINEGLIPSRGVPRLVINYKPLNKALRWIRYPIPNKRDLLNRLYTAKIMSKFDMKSGFWQIQIAEEDRYKTAFTVPFGHYEWNNLILLIEQVVNGLIPKPYSKAFFKKVITPQQWNGDLYRFRELPKYRKEQNKFWFNYFDYIKAWDGAFCYENRQRKHSWFFQFRDFDQSSPLPQWFLMWFNNWGFHPITLPDKIRTIYDDFIKTNASLKTPGLMFAILYQVPWIMKWDVIISKMPLRKFGEIVHNIPYLGRRILIKWWDKFDFFAENSIFSQKGLINLEPLPPPPSPKKDITEILRELLASSSKSDLKAQLKEILQESDSDTEDTDMASLKSDSMQDSQDPYDAYIHHKEGIRKFPKILFLPLKRYSPLSVLYPLLSLK</sequence>
<proteinExistence type="predicted"/>
<keyword evidence="1" id="KW-0863">Zinc-finger</keyword>
<dbReference type="InterPro" id="IPR001878">
    <property type="entry name" value="Znf_CCHC"/>
</dbReference>
<name>A0A022PVK1_ERYGU</name>
<keyword evidence="1" id="KW-0479">Metal-binding</keyword>
<dbReference type="Gene3D" id="3.30.70.270">
    <property type="match status" value="1"/>
</dbReference>
<feature type="compositionally biased region" description="Acidic residues" evidence="3">
    <location>
        <begin position="1353"/>
        <end position="1362"/>
    </location>
</feature>
<evidence type="ECO:0000313" key="5">
    <source>
        <dbReference type="EMBL" id="EYU18275.1"/>
    </source>
</evidence>
<dbReference type="SMART" id="SM00343">
    <property type="entry name" value="ZnF_C2HC"/>
    <property type="match status" value="1"/>
</dbReference>
<accession>A0A022PVK1</accession>